<evidence type="ECO:0000256" key="8">
    <source>
        <dbReference type="ARBA" id="ARBA00023136"/>
    </source>
</evidence>
<dbReference type="GO" id="GO:0015421">
    <property type="term" value="F:ABC-type oligopeptide transporter activity"/>
    <property type="evidence" value="ECO:0007669"/>
    <property type="project" value="TreeGrafter"/>
</dbReference>
<keyword evidence="4 9" id="KW-0812">Transmembrane</keyword>
<sequence>MWDVPGRRRARRPFEPETAATWSERMAQIRDAFGNIPGAFRLVWRADRRSTIMMAILTLIAAALPAAQAWAGALIVDSVVNSFTARVDPLIGLEHALPFLGFELTLLLIGAASTQMRTFYEHVLNARLAHTINTEIIRKALALDLHYFEDASFYDKLQNARREADFRALGIINGSYNVVQNLLTLLSFAALLLAFSPLITLVLFGATIPAFVAQGRFSNLYFRLLTWRAPEFRRMQYLEHVLTVDSSVKEVKLFNLGEPLLKRYHDAFHVFFREDVDLARRRSFISVGLGALASLSYYGAYAWIVFLTIGGAITLGGMTFYLTLFRQSQGAFQGLFGSVTRLYEHGLFMENLFTFLGLQPQMTSAAQPVPVPPQLQRGLEFRNVSFRYPGRDDWALREINLTIAPGEKLALVGPNGAGKTTLIKLMTRLYDPTEGQILLDGVDLRDYDLDEVRRRIGVIFQDFVRYQLTVRENIGFGQIDHLDDAQRIGAAAQRGGADDVVAVLPGGMETMLGRWFENGFELSGGQWQKIALSRAFMRDGEVLVLDEPTAALDAEREYEIFQRFRELTAGKIAVLISHRFSTVRMADRIAVIEGGRITEIGSHAELLARGGTYARLFEMQAEGYR</sequence>
<dbReference type="Proteomes" id="UP000000263">
    <property type="component" value="Chromosome"/>
</dbReference>
<dbReference type="EMBL" id="CP000804">
    <property type="protein sequence ID" value="ABU56660.1"/>
    <property type="molecule type" value="Genomic_DNA"/>
</dbReference>
<evidence type="ECO:0000259" key="11">
    <source>
        <dbReference type="PROSITE" id="PS50929"/>
    </source>
</evidence>
<dbReference type="GO" id="GO:0005886">
    <property type="term" value="C:plasma membrane"/>
    <property type="evidence" value="ECO:0007669"/>
    <property type="project" value="UniProtKB-SubCell"/>
</dbReference>
<evidence type="ECO:0000256" key="1">
    <source>
        <dbReference type="ARBA" id="ARBA00004651"/>
    </source>
</evidence>
<dbReference type="InterPro" id="IPR017871">
    <property type="entry name" value="ABC_transporter-like_CS"/>
</dbReference>
<dbReference type="InterPro" id="IPR039421">
    <property type="entry name" value="Type_1_exporter"/>
</dbReference>
<evidence type="ECO:0000313" key="12">
    <source>
        <dbReference type="EMBL" id="ABU56660.1"/>
    </source>
</evidence>
<dbReference type="AlphaFoldDB" id="A7NGR7"/>
<dbReference type="eggNOG" id="COG1132">
    <property type="taxonomic scope" value="Bacteria"/>
</dbReference>
<organism evidence="12 13">
    <name type="scientific">Roseiflexus castenholzii (strain DSM 13941 / HLO8)</name>
    <dbReference type="NCBI Taxonomy" id="383372"/>
    <lineage>
        <taxon>Bacteria</taxon>
        <taxon>Bacillati</taxon>
        <taxon>Chloroflexota</taxon>
        <taxon>Chloroflexia</taxon>
        <taxon>Chloroflexales</taxon>
        <taxon>Roseiflexineae</taxon>
        <taxon>Roseiflexaceae</taxon>
        <taxon>Roseiflexus</taxon>
    </lineage>
</organism>
<dbReference type="Gene3D" id="3.40.50.300">
    <property type="entry name" value="P-loop containing nucleotide triphosphate hydrolases"/>
    <property type="match status" value="1"/>
</dbReference>
<gene>
    <name evidence="12" type="ordered locus">Rcas_0530</name>
</gene>
<feature type="domain" description="ABC transmembrane type-1" evidence="11">
    <location>
        <begin position="52"/>
        <end position="344"/>
    </location>
</feature>
<name>A7NGR7_ROSCS</name>
<dbReference type="SMART" id="SM00382">
    <property type="entry name" value="AAA"/>
    <property type="match status" value="1"/>
</dbReference>
<dbReference type="HOGENOM" id="CLU_000604_84_3_0"/>
<keyword evidence="6" id="KW-0067">ATP-binding</keyword>
<evidence type="ECO:0000256" key="3">
    <source>
        <dbReference type="ARBA" id="ARBA00022475"/>
    </source>
</evidence>
<evidence type="ECO:0000259" key="10">
    <source>
        <dbReference type="PROSITE" id="PS50893"/>
    </source>
</evidence>
<feature type="domain" description="ABC transporter" evidence="10">
    <location>
        <begin position="379"/>
        <end position="619"/>
    </location>
</feature>
<dbReference type="FunFam" id="3.40.50.300:FF:000221">
    <property type="entry name" value="Multidrug ABC transporter ATP-binding protein"/>
    <property type="match status" value="1"/>
</dbReference>
<reference evidence="12 13" key="1">
    <citation type="submission" date="2007-08" db="EMBL/GenBank/DDBJ databases">
        <title>Complete sequence of Roseiflexus castenholzii DSM 13941.</title>
        <authorList>
            <consortium name="US DOE Joint Genome Institute"/>
            <person name="Copeland A."/>
            <person name="Lucas S."/>
            <person name="Lapidus A."/>
            <person name="Barry K."/>
            <person name="Glavina del Rio T."/>
            <person name="Dalin E."/>
            <person name="Tice H."/>
            <person name="Pitluck S."/>
            <person name="Thompson L.S."/>
            <person name="Brettin T."/>
            <person name="Bruce D."/>
            <person name="Detter J.C."/>
            <person name="Han C."/>
            <person name="Tapia R."/>
            <person name="Schmutz J."/>
            <person name="Larimer F."/>
            <person name="Land M."/>
            <person name="Hauser L."/>
            <person name="Kyrpides N."/>
            <person name="Mikhailova N."/>
            <person name="Bryant D.A."/>
            <person name="Hanada S."/>
            <person name="Tsukatani Y."/>
            <person name="Richardson P."/>
        </authorList>
    </citation>
    <scope>NUCLEOTIDE SEQUENCE [LARGE SCALE GENOMIC DNA]</scope>
    <source>
        <strain evidence="13">DSM 13941 / HLO8</strain>
    </source>
</reference>
<dbReference type="InterPro" id="IPR003439">
    <property type="entry name" value="ABC_transporter-like_ATP-bd"/>
</dbReference>
<evidence type="ECO:0000256" key="2">
    <source>
        <dbReference type="ARBA" id="ARBA00022448"/>
    </source>
</evidence>
<evidence type="ECO:0000256" key="4">
    <source>
        <dbReference type="ARBA" id="ARBA00022692"/>
    </source>
</evidence>
<keyword evidence="5" id="KW-0547">Nucleotide-binding</keyword>
<evidence type="ECO:0000313" key="13">
    <source>
        <dbReference type="Proteomes" id="UP000000263"/>
    </source>
</evidence>
<dbReference type="OrthoDB" id="9806127at2"/>
<proteinExistence type="predicted"/>
<dbReference type="InterPro" id="IPR011527">
    <property type="entry name" value="ABC1_TM_dom"/>
</dbReference>
<dbReference type="SUPFAM" id="SSF90123">
    <property type="entry name" value="ABC transporter transmembrane region"/>
    <property type="match status" value="1"/>
</dbReference>
<dbReference type="InterPro" id="IPR027417">
    <property type="entry name" value="P-loop_NTPase"/>
</dbReference>
<feature type="transmembrane region" description="Helical" evidence="9">
    <location>
        <begin position="51"/>
        <end position="76"/>
    </location>
</feature>
<feature type="transmembrane region" description="Helical" evidence="9">
    <location>
        <begin position="182"/>
        <end position="212"/>
    </location>
</feature>
<dbReference type="InterPro" id="IPR003593">
    <property type="entry name" value="AAA+_ATPase"/>
</dbReference>
<dbReference type="PANTHER" id="PTHR43394:SF1">
    <property type="entry name" value="ATP-BINDING CASSETTE SUB-FAMILY B MEMBER 10, MITOCHONDRIAL"/>
    <property type="match status" value="1"/>
</dbReference>
<feature type="transmembrane region" description="Helical" evidence="9">
    <location>
        <begin position="300"/>
        <end position="324"/>
    </location>
</feature>
<keyword evidence="3" id="KW-1003">Cell membrane</keyword>
<dbReference type="Gene3D" id="1.20.1560.10">
    <property type="entry name" value="ABC transporter type 1, transmembrane domain"/>
    <property type="match status" value="1"/>
</dbReference>
<dbReference type="PROSITE" id="PS00211">
    <property type="entry name" value="ABC_TRANSPORTER_1"/>
    <property type="match status" value="1"/>
</dbReference>
<evidence type="ECO:0000256" key="7">
    <source>
        <dbReference type="ARBA" id="ARBA00022989"/>
    </source>
</evidence>
<protein>
    <submittedName>
        <fullName evidence="12">ABC transporter related</fullName>
    </submittedName>
</protein>
<evidence type="ECO:0000256" key="9">
    <source>
        <dbReference type="SAM" id="Phobius"/>
    </source>
</evidence>
<keyword evidence="7 9" id="KW-1133">Transmembrane helix</keyword>
<keyword evidence="8 9" id="KW-0472">Membrane</keyword>
<dbReference type="GO" id="GO:0005524">
    <property type="term" value="F:ATP binding"/>
    <property type="evidence" value="ECO:0007669"/>
    <property type="project" value="UniProtKB-KW"/>
</dbReference>
<dbReference type="Pfam" id="PF00005">
    <property type="entry name" value="ABC_tran"/>
    <property type="match status" value="1"/>
</dbReference>
<dbReference type="STRING" id="383372.Rcas_0530"/>
<feature type="transmembrane region" description="Helical" evidence="9">
    <location>
        <begin position="96"/>
        <end position="114"/>
    </location>
</feature>
<dbReference type="InterPro" id="IPR036640">
    <property type="entry name" value="ABC1_TM_sf"/>
</dbReference>
<evidence type="ECO:0000256" key="5">
    <source>
        <dbReference type="ARBA" id="ARBA00022741"/>
    </source>
</evidence>
<comment type="subcellular location">
    <subcellularLocation>
        <location evidence="1">Cell membrane</location>
        <topology evidence="1">Multi-pass membrane protein</topology>
    </subcellularLocation>
</comment>
<dbReference type="Pfam" id="PF00664">
    <property type="entry name" value="ABC_membrane"/>
    <property type="match status" value="1"/>
</dbReference>
<dbReference type="RefSeq" id="WP_012119091.1">
    <property type="nucleotide sequence ID" value="NC_009767.1"/>
</dbReference>
<evidence type="ECO:0000256" key="6">
    <source>
        <dbReference type="ARBA" id="ARBA00022840"/>
    </source>
</evidence>
<dbReference type="SUPFAM" id="SSF52540">
    <property type="entry name" value="P-loop containing nucleoside triphosphate hydrolases"/>
    <property type="match status" value="1"/>
</dbReference>
<dbReference type="PROSITE" id="PS50893">
    <property type="entry name" value="ABC_TRANSPORTER_2"/>
    <property type="match status" value="1"/>
</dbReference>
<dbReference type="PROSITE" id="PS50929">
    <property type="entry name" value="ABC_TM1F"/>
    <property type="match status" value="1"/>
</dbReference>
<dbReference type="KEGG" id="rca:Rcas_0530"/>
<dbReference type="PANTHER" id="PTHR43394">
    <property type="entry name" value="ATP-DEPENDENT PERMEASE MDL1, MITOCHONDRIAL"/>
    <property type="match status" value="1"/>
</dbReference>
<keyword evidence="13" id="KW-1185">Reference proteome</keyword>
<dbReference type="GO" id="GO:0016887">
    <property type="term" value="F:ATP hydrolysis activity"/>
    <property type="evidence" value="ECO:0007669"/>
    <property type="project" value="InterPro"/>
</dbReference>
<accession>A7NGR7</accession>
<keyword evidence="2" id="KW-0813">Transport</keyword>